<organism evidence="1 2">
    <name type="scientific">Clostridium perfringens</name>
    <dbReference type="NCBI Taxonomy" id="1502"/>
    <lineage>
        <taxon>Bacteria</taxon>
        <taxon>Bacillati</taxon>
        <taxon>Bacillota</taxon>
        <taxon>Clostridia</taxon>
        <taxon>Eubacteriales</taxon>
        <taxon>Clostridiaceae</taxon>
        <taxon>Clostridium</taxon>
    </lineage>
</organism>
<protein>
    <recommendedName>
        <fullName evidence="3">RiboL-PSP-HEPN domain-containing protein</fullName>
    </recommendedName>
</protein>
<dbReference type="AlphaFoldDB" id="A0AAW4J0F9"/>
<comment type="caution">
    <text evidence="1">The sequence shown here is derived from an EMBL/GenBank/DDBJ whole genome shotgun (WGS) entry which is preliminary data.</text>
</comment>
<evidence type="ECO:0000313" key="1">
    <source>
        <dbReference type="EMBL" id="MBO3360348.1"/>
    </source>
</evidence>
<reference evidence="1" key="1">
    <citation type="submission" date="2020-12" db="EMBL/GenBank/DDBJ databases">
        <title>Comparative genomics of Clostridium perfringens reveals patterns of host-associated phylogenetic clades and virulence factors.</title>
        <authorList>
            <person name="Smith A.H."/>
            <person name="Geier R."/>
        </authorList>
    </citation>
    <scope>NUCLEOTIDE SEQUENCE</scope>
    <source>
        <strain evidence="1">CHD30677R</strain>
    </source>
</reference>
<evidence type="ECO:0008006" key="3">
    <source>
        <dbReference type="Google" id="ProtNLM"/>
    </source>
</evidence>
<gene>
    <name evidence="1" type="ORF">JJB47_16515</name>
</gene>
<accession>A0AAW4J0F9</accession>
<dbReference type="RefSeq" id="WP_003479090.1">
    <property type="nucleotide sequence ID" value="NZ_JAENQO010000020.1"/>
</dbReference>
<dbReference type="Proteomes" id="UP000668068">
    <property type="component" value="Unassembled WGS sequence"/>
</dbReference>
<evidence type="ECO:0000313" key="2">
    <source>
        <dbReference type="Proteomes" id="UP000668068"/>
    </source>
</evidence>
<dbReference type="EMBL" id="JAENQP010000020">
    <property type="protein sequence ID" value="MBO3360348.1"/>
    <property type="molecule type" value="Genomic_DNA"/>
</dbReference>
<name>A0AAW4J0F9_CLOPF</name>
<proteinExistence type="predicted"/>
<sequence length="235" mass="27327">MTRKSKLKTISLERSIETKELQPNIIADKKLNDILCNFEENIDRINKKFIIINELESKKLEEAAKDILRSQIVLLMSSVDFYIHEIVKYGIIKIFKGEKNKTKEYKAFIVSIECVEKAIKNPESIDWLEENIIVQNKYKSFMALNKINNALKIISDKNILDNSIKKVASDLGKEISEIRYVMKIMNERRNCIAHQTDRDPIKCNINDISIEEVKNGIYIVSKLILDIHDKVKNDV</sequence>